<name>A0A6A6Z8H2_9PEZI</name>
<dbReference type="EMBL" id="MU003693">
    <property type="protein sequence ID" value="KAF2816497.1"/>
    <property type="molecule type" value="Genomic_DNA"/>
</dbReference>
<keyword evidence="1" id="KW-1133">Transmembrane helix</keyword>
<gene>
    <name evidence="2 4" type="ORF">BDZ99DRAFT_458359</name>
</gene>
<evidence type="ECO:0000313" key="2">
    <source>
        <dbReference type="EMBL" id="KAF2816497.1"/>
    </source>
</evidence>
<keyword evidence="3" id="KW-1185">Reference proteome</keyword>
<keyword evidence="1" id="KW-0812">Transmembrane</keyword>
<protein>
    <submittedName>
        <fullName evidence="2 4">Uncharacterized protein</fullName>
    </submittedName>
</protein>
<reference evidence="2 4" key="1">
    <citation type="journal article" date="2020" name="Stud. Mycol.">
        <title>101 Dothideomycetes genomes: a test case for predicting lifestyles and emergence of pathogens.</title>
        <authorList>
            <person name="Haridas S."/>
            <person name="Albert R."/>
            <person name="Binder M."/>
            <person name="Bloem J."/>
            <person name="Labutti K."/>
            <person name="Salamov A."/>
            <person name="Andreopoulos B."/>
            <person name="Baker S."/>
            <person name="Barry K."/>
            <person name="Bills G."/>
            <person name="Bluhm B."/>
            <person name="Cannon C."/>
            <person name="Castanera R."/>
            <person name="Culley D."/>
            <person name="Daum C."/>
            <person name="Ezra D."/>
            <person name="Gonzalez J."/>
            <person name="Henrissat B."/>
            <person name="Kuo A."/>
            <person name="Liang C."/>
            <person name="Lipzen A."/>
            <person name="Lutzoni F."/>
            <person name="Magnuson J."/>
            <person name="Mondo S."/>
            <person name="Nolan M."/>
            <person name="Ohm R."/>
            <person name="Pangilinan J."/>
            <person name="Park H.-J."/>
            <person name="Ramirez L."/>
            <person name="Alfaro M."/>
            <person name="Sun H."/>
            <person name="Tritt A."/>
            <person name="Yoshinaga Y."/>
            <person name="Zwiers L.-H."/>
            <person name="Turgeon B."/>
            <person name="Goodwin S."/>
            <person name="Spatafora J."/>
            <person name="Crous P."/>
            <person name="Grigoriev I."/>
        </authorList>
    </citation>
    <scope>NUCLEOTIDE SEQUENCE</scope>
    <source>
        <strain evidence="2 4">CBS 304.34</strain>
    </source>
</reference>
<dbReference type="Proteomes" id="UP000504636">
    <property type="component" value="Unplaced"/>
</dbReference>
<accession>A0A6A6Z8H2</accession>
<dbReference type="GeneID" id="54459791"/>
<feature type="transmembrane region" description="Helical" evidence="1">
    <location>
        <begin position="24"/>
        <end position="47"/>
    </location>
</feature>
<reference evidence="4" key="3">
    <citation type="submission" date="2025-04" db="UniProtKB">
        <authorList>
            <consortium name="RefSeq"/>
        </authorList>
    </citation>
    <scope>IDENTIFICATION</scope>
    <source>
        <strain evidence="4">CBS 304.34</strain>
    </source>
</reference>
<evidence type="ECO:0000256" key="1">
    <source>
        <dbReference type="SAM" id="Phobius"/>
    </source>
</evidence>
<dbReference type="AlphaFoldDB" id="A0A6A6Z8H2"/>
<organism evidence="2">
    <name type="scientific">Mytilinidion resinicola</name>
    <dbReference type="NCBI Taxonomy" id="574789"/>
    <lineage>
        <taxon>Eukaryota</taxon>
        <taxon>Fungi</taxon>
        <taxon>Dikarya</taxon>
        <taxon>Ascomycota</taxon>
        <taxon>Pezizomycotina</taxon>
        <taxon>Dothideomycetes</taxon>
        <taxon>Pleosporomycetidae</taxon>
        <taxon>Mytilinidiales</taxon>
        <taxon>Mytilinidiaceae</taxon>
        <taxon>Mytilinidion</taxon>
    </lineage>
</organism>
<evidence type="ECO:0000313" key="3">
    <source>
        <dbReference type="Proteomes" id="UP000504636"/>
    </source>
</evidence>
<proteinExistence type="predicted"/>
<evidence type="ECO:0000313" key="4">
    <source>
        <dbReference type="RefSeq" id="XP_033583461.1"/>
    </source>
</evidence>
<keyword evidence="1" id="KW-0472">Membrane</keyword>
<sequence length="51" mass="5723">MFAETPKVVGSSPMLLAFLPAKRLWNVLFFWKIQGMWGVLVLCGGAWRGIV</sequence>
<dbReference type="RefSeq" id="XP_033583461.1">
    <property type="nucleotide sequence ID" value="XM_033718898.1"/>
</dbReference>
<reference evidence="4" key="2">
    <citation type="submission" date="2020-04" db="EMBL/GenBank/DDBJ databases">
        <authorList>
            <consortium name="NCBI Genome Project"/>
        </authorList>
    </citation>
    <scope>NUCLEOTIDE SEQUENCE</scope>
    <source>
        <strain evidence="4">CBS 304.34</strain>
    </source>
</reference>